<dbReference type="Pfam" id="PF00656">
    <property type="entry name" value="Peptidase_C14"/>
    <property type="match status" value="1"/>
</dbReference>
<keyword evidence="4" id="KW-0645">Protease</keyword>
<dbReference type="InterPro" id="IPR011600">
    <property type="entry name" value="Pept_C14_caspase"/>
</dbReference>
<evidence type="ECO:0000256" key="1">
    <source>
        <dbReference type="ARBA" id="ARBA00009005"/>
    </source>
</evidence>
<dbReference type="GO" id="GO:0006508">
    <property type="term" value="P:proteolysis"/>
    <property type="evidence" value="ECO:0007669"/>
    <property type="project" value="UniProtKB-KW"/>
</dbReference>
<keyword evidence="5" id="KW-1185">Reference proteome</keyword>
<keyword evidence="4" id="KW-0378">Hydrolase</keyword>
<evidence type="ECO:0000313" key="5">
    <source>
        <dbReference type="Proteomes" id="UP000823046"/>
    </source>
</evidence>
<accession>A0ABQ7JC62</accession>
<dbReference type="Proteomes" id="UP000823046">
    <property type="component" value="Unassembled WGS sequence"/>
</dbReference>
<evidence type="ECO:0000313" key="4">
    <source>
        <dbReference type="EMBL" id="KAF8821561.1"/>
    </source>
</evidence>
<comment type="similarity">
    <text evidence="1">Belongs to the peptidase C14B family.</text>
</comment>
<comment type="caution">
    <text evidence="4">The sequence shown here is derived from an EMBL/GenBank/DDBJ whole genome shotgun (WGS) entry which is preliminary data.</text>
</comment>
<protein>
    <submittedName>
        <fullName evidence="4">ICE family protease (Caspase) p20 domain-containing protein</fullName>
    </submittedName>
</protein>
<reference evidence="4 5" key="1">
    <citation type="journal article" date="2020" name="bioRxiv">
        <title>Metabolic contributions of an alphaproteobacterial endosymbiont in the apicomplexan Cardiosporidium cionae.</title>
        <authorList>
            <person name="Hunter E.S."/>
            <person name="Paight C.J."/>
            <person name="Lane C.E."/>
        </authorList>
    </citation>
    <scope>NUCLEOTIDE SEQUENCE [LARGE SCALE GENOMIC DNA]</scope>
    <source>
        <strain evidence="4">ESH_2018</strain>
    </source>
</reference>
<feature type="domain" description="Peptidase C14 caspase" evidence="3">
    <location>
        <begin position="204"/>
        <end position="448"/>
    </location>
</feature>
<evidence type="ECO:0000259" key="3">
    <source>
        <dbReference type="Pfam" id="PF00656"/>
    </source>
</evidence>
<dbReference type="PANTHER" id="PTHR48104:SF30">
    <property type="entry name" value="METACASPASE-1"/>
    <property type="match status" value="1"/>
</dbReference>
<dbReference type="Gene3D" id="3.40.50.1460">
    <property type="match status" value="1"/>
</dbReference>
<dbReference type="InterPro" id="IPR050452">
    <property type="entry name" value="Metacaspase"/>
</dbReference>
<gene>
    <name evidence="4" type="ORF">IE077_000246</name>
</gene>
<name>A0ABQ7JC62_9APIC</name>
<sequence>MSFPFSNSSVSSRNVIKKAVVIGISYVDYDTFFLEGSANDAALVAYSLVHLLAFDPQNVVLMTDALPSSCYRLDTNYFQLSANSETPQSTSSSESSTCISNASEPVNCKTKYFSNDNSSSKCPRSVAPGSRQSMLTSTKWDFTSPVLPDGEEDKMLSSNKSAPLQNADTPEEGKEYLMNSPYRVIVHPPVKLHKIGKSKPNTCKKKRPTRENILKAINWLVRDAGPGNVLLFYFAGHGLQIDNMIGYEGEGYDEGILPVDFECGIEDNWNVLTTVQLKELLLGIDRTVQLTMILDCNGGQTILDPAGTVNDMRSQYVRPRFIPGISIDSTSVISDPFLMQGGVTPLTAKAYCLTAAPWSQCAIECAFSSIGITHRTHGTPVTQSGKPVIHGVFTHSLITSLKELLYVHPNSSSQVRKGVSYLRLIEQMQQKIMQLRESRLFQLDQYPELTVYTGGMANPHELFCIPFGGCHRLMSAHNNGNPYVKEPYSPECYDEALLEEDLKQNFVSPGEVWQQLSSSNGSSLPSTTPCGYYPVHSFRHGARPMINTAMNSFPLTNPEITPTMEDMWISTQMRAPAIVPGPMPSYFHSPFSENTPLHARRVGLT</sequence>
<feature type="region of interest" description="Disordered" evidence="2">
    <location>
        <begin position="114"/>
        <end position="133"/>
    </location>
</feature>
<evidence type="ECO:0000256" key="2">
    <source>
        <dbReference type="SAM" id="MobiDB-lite"/>
    </source>
</evidence>
<dbReference type="GO" id="GO:0008233">
    <property type="term" value="F:peptidase activity"/>
    <property type="evidence" value="ECO:0007669"/>
    <property type="project" value="UniProtKB-KW"/>
</dbReference>
<dbReference type="EMBL" id="JADAQX010000163">
    <property type="protein sequence ID" value="KAF8821561.1"/>
    <property type="molecule type" value="Genomic_DNA"/>
</dbReference>
<dbReference type="PANTHER" id="PTHR48104">
    <property type="entry name" value="METACASPASE-4"/>
    <property type="match status" value="1"/>
</dbReference>
<organism evidence="4 5">
    <name type="scientific">Cardiosporidium cionae</name>
    <dbReference type="NCBI Taxonomy" id="476202"/>
    <lineage>
        <taxon>Eukaryota</taxon>
        <taxon>Sar</taxon>
        <taxon>Alveolata</taxon>
        <taxon>Apicomplexa</taxon>
        <taxon>Aconoidasida</taxon>
        <taxon>Nephromycida</taxon>
        <taxon>Cardiosporidium</taxon>
    </lineage>
</organism>
<proteinExistence type="inferred from homology"/>